<dbReference type="GO" id="GO:0046872">
    <property type="term" value="F:metal ion binding"/>
    <property type="evidence" value="ECO:0007669"/>
    <property type="project" value="UniProtKB-KW"/>
</dbReference>
<evidence type="ECO:0000256" key="1">
    <source>
        <dbReference type="ARBA" id="ARBA00006219"/>
    </source>
</evidence>
<keyword evidence="9" id="KW-0460">Magnesium</keyword>
<reference evidence="12" key="1">
    <citation type="submission" date="2009-09" db="EMBL/GenBank/DDBJ databases">
        <title>The complete chromosome of Sebaldella termitidis ATCC 33386.</title>
        <authorList>
            <consortium name="US DOE Joint Genome Institute (JGI-PGF)"/>
            <person name="Lucas S."/>
            <person name="Copeland A."/>
            <person name="Lapidus A."/>
            <person name="Glavina del Rio T."/>
            <person name="Dalin E."/>
            <person name="Tice H."/>
            <person name="Bruce D."/>
            <person name="Goodwin L."/>
            <person name="Pitluck S."/>
            <person name="Kyrpides N."/>
            <person name="Mavromatis K."/>
            <person name="Ivanova N."/>
            <person name="Mikhailova N."/>
            <person name="Sims D."/>
            <person name="Meincke L."/>
            <person name="Brettin T."/>
            <person name="Detter J.C."/>
            <person name="Han C."/>
            <person name="Larimer F."/>
            <person name="Land M."/>
            <person name="Hauser L."/>
            <person name="Markowitz V."/>
            <person name="Cheng J.F."/>
            <person name="Hugenholtz P."/>
            <person name="Woyke T."/>
            <person name="Wu D."/>
            <person name="Eisen J.A."/>
        </authorList>
    </citation>
    <scope>NUCLEOTIDE SEQUENCE [LARGE SCALE GENOMIC DNA]</scope>
    <source>
        <strain evidence="12">ATCC 33386 / NCTC 11300</strain>
    </source>
</reference>
<dbReference type="eggNOG" id="COG3231">
    <property type="taxonomic scope" value="Bacteria"/>
</dbReference>
<dbReference type="GO" id="GO:0016301">
    <property type="term" value="F:kinase activity"/>
    <property type="evidence" value="ECO:0007669"/>
    <property type="project" value="UniProtKB-KW"/>
</dbReference>
<accession>D1ALY5</accession>
<reference evidence="11 12" key="2">
    <citation type="journal article" date="2010" name="Stand. Genomic Sci.">
        <title>Complete genome sequence of Sebaldella termitidis type strain (NCTC 11300).</title>
        <authorList>
            <person name="Harmon-Smith M."/>
            <person name="Celia L."/>
            <person name="Chertkov O."/>
            <person name="Lapidus A."/>
            <person name="Copeland A."/>
            <person name="Glavina Del Rio T."/>
            <person name="Nolan M."/>
            <person name="Lucas S."/>
            <person name="Tice H."/>
            <person name="Cheng J.F."/>
            <person name="Han C."/>
            <person name="Detter J.C."/>
            <person name="Bruce D."/>
            <person name="Goodwin L."/>
            <person name="Pitluck S."/>
            <person name="Pati A."/>
            <person name="Liolios K."/>
            <person name="Ivanova N."/>
            <person name="Mavromatis K."/>
            <person name="Mikhailova N."/>
            <person name="Chen A."/>
            <person name="Palaniappan K."/>
            <person name="Land M."/>
            <person name="Hauser L."/>
            <person name="Chang Y.J."/>
            <person name="Jeffries C.D."/>
            <person name="Brettin T."/>
            <person name="Goker M."/>
            <person name="Beck B."/>
            <person name="Bristow J."/>
            <person name="Eisen J.A."/>
            <person name="Markowitz V."/>
            <person name="Hugenholtz P."/>
            <person name="Kyrpides N.C."/>
            <person name="Klenk H.P."/>
            <person name="Chen F."/>
        </authorList>
    </citation>
    <scope>NUCLEOTIDE SEQUENCE [LARGE SCALE GENOMIC DNA]</scope>
    <source>
        <strain evidence="12">ATCC 33386 / NCTC 11300</strain>
    </source>
</reference>
<dbReference type="Proteomes" id="UP000000845">
    <property type="component" value="Chromosome"/>
</dbReference>
<sequence>MLNKEKLPYDLREKISDMFFTRIDTGESGAKVFKVSSDTASYYLKIETAAGELEEEYQKTRWLQGKLEVPDILYFGEENKNKYMLLTEINGRILCDKEHIRNPEAAIKLLAEGLVKLGGVDTDSCPFDNRLEKKLEKAAENVRLNRVNMTDWEETTKFSNPESLLNYLYKNRPPENEVIFTHGDYCLPNIIAELDEITGFIDLGRAGIADIWQDIALCMRSMHRNFGTRKYEELLLEYLGRKQDKEKLEYYILLDEMF</sequence>
<keyword evidence="6 7" id="KW-0046">Antibiotic resistance</keyword>
<evidence type="ECO:0000256" key="7">
    <source>
        <dbReference type="PIRNR" id="PIRNR000706"/>
    </source>
</evidence>
<dbReference type="InterPro" id="IPR051678">
    <property type="entry name" value="AGP_Transferase"/>
</dbReference>
<evidence type="ECO:0000259" key="10">
    <source>
        <dbReference type="Pfam" id="PF01636"/>
    </source>
</evidence>
<dbReference type="STRING" id="526218.Sterm_0369"/>
<dbReference type="AlphaFoldDB" id="D1ALY5"/>
<dbReference type="Pfam" id="PF01636">
    <property type="entry name" value="APH"/>
    <property type="match status" value="1"/>
</dbReference>
<evidence type="ECO:0000256" key="4">
    <source>
        <dbReference type="ARBA" id="ARBA00022777"/>
    </source>
</evidence>
<dbReference type="PIRSF" id="PIRSF000706">
    <property type="entry name" value="Kanamycin_kin"/>
    <property type="match status" value="1"/>
</dbReference>
<dbReference type="InterPro" id="IPR024165">
    <property type="entry name" value="Kan/Strep_kinase"/>
</dbReference>
<dbReference type="PANTHER" id="PTHR21310">
    <property type="entry name" value="AMINOGLYCOSIDE PHOSPHOTRANSFERASE-RELATED-RELATED"/>
    <property type="match status" value="1"/>
</dbReference>
<evidence type="ECO:0000256" key="2">
    <source>
        <dbReference type="ARBA" id="ARBA00022679"/>
    </source>
</evidence>
<keyword evidence="4 7" id="KW-0418">Kinase</keyword>
<protein>
    <submittedName>
        <fullName evidence="11">Aminoglycoside phosphotransferase</fullName>
    </submittedName>
</protein>
<dbReference type="PANTHER" id="PTHR21310:SF41">
    <property type="entry name" value="3'-PHOSPHOTRANSFERASE, PUTATIVE-RELATED"/>
    <property type="match status" value="1"/>
</dbReference>
<dbReference type="Gene3D" id="3.30.200.20">
    <property type="entry name" value="Phosphorylase Kinase, domain 1"/>
    <property type="match status" value="1"/>
</dbReference>
<dbReference type="SUPFAM" id="SSF56112">
    <property type="entry name" value="Protein kinase-like (PK-like)"/>
    <property type="match status" value="1"/>
</dbReference>
<dbReference type="NCBIfam" id="NF033068">
    <property type="entry name" value="APH_3p"/>
    <property type="match status" value="1"/>
</dbReference>
<dbReference type="InterPro" id="IPR011009">
    <property type="entry name" value="Kinase-like_dom_sf"/>
</dbReference>
<evidence type="ECO:0000256" key="9">
    <source>
        <dbReference type="PIRSR" id="PIRSR000706-2"/>
    </source>
</evidence>
<dbReference type="GO" id="GO:0005524">
    <property type="term" value="F:ATP binding"/>
    <property type="evidence" value="ECO:0007669"/>
    <property type="project" value="UniProtKB-KW"/>
</dbReference>
<feature type="binding site" evidence="9">
    <location>
        <position position="189"/>
    </location>
    <ligand>
        <name>Mg(2+)</name>
        <dbReference type="ChEBI" id="CHEBI:18420"/>
    </ligand>
</feature>
<dbReference type="EMBL" id="CP001739">
    <property type="protein sequence ID" value="ACZ07253.1"/>
    <property type="molecule type" value="Genomic_DNA"/>
</dbReference>
<organism evidence="11 12">
    <name type="scientific">Sebaldella termitidis (strain ATCC 33386 / NCTC 11300)</name>
    <dbReference type="NCBI Taxonomy" id="526218"/>
    <lineage>
        <taxon>Bacteria</taxon>
        <taxon>Fusobacteriati</taxon>
        <taxon>Fusobacteriota</taxon>
        <taxon>Fusobacteriia</taxon>
        <taxon>Fusobacteriales</taxon>
        <taxon>Leptotrichiaceae</taxon>
        <taxon>Sebaldella</taxon>
    </lineage>
</organism>
<dbReference type="CDD" id="cd05150">
    <property type="entry name" value="APH"/>
    <property type="match status" value="1"/>
</dbReference>
<keyword evidence="12" id="KW-1185">Reference proteome</keyword>
<evidence type="ECO:0000256" key="8">
    <source>
        <dbReference type="PIRSR" id="PIRSR000706-1"/>
    </source>
</evidence>
<evidence type="ECO:0000256" key="6">
    <source>
        <dbReference type="ARBA" id="ARBA00023251"/>
    </source>
</evidence>
<dbReference type="InterPro" id="IPR002575">
    <property type="entry name" value="Aminoglycoside_PTrfase"/>
</dbReference>
<feature type="domain" description="Aminoglycoside phosphotransferase" evidence="10">
    <location>
        <begin position="21"/>
        <end position="248"/>
    </location>
</feature>
<dbReference type="GO" id="GO:0046677">
    <property type="term" value="P:response to antibiotic"/>
    <property type="evidence" value="ECO:0007669"/>
    <property type="project" value="UniProtKB-KW"/>
</dbReference>
<dbReference type="HOGENOM" id="CLU_073027_3_0_0"/>
<feature type="active site" description="Proton acceptor" evidence="8">
    <location>
        <position position="184"/>
    </location>
</feature>
<gene>
    <name evidence="11" type="ordered locus">Sterm_0369</name>
</gene>
<dbReference type="Gene3D" id="3.90.1200.10">
    <property type="match status" value="1"/>
</dbReference>
<dbReference type="KEGG" id="str:Sterm_0369"/>
<feature type="binding site" evidence="9">
    <location>
        <position position="202"/>
    </location>
    <ligand>
        <name>Mg(2+)</name>
        <dbReference type="ChEBI" id="CHEBI:18420"/>
    </ligand>
</feature>
<keyword evidence="9" id="KW-0479">Metal-binding</keyword>
<dbReference type="RefSeq" id="WP_012859852.1">
    <property type="nucleotide sequence ID" value="NC_013517.1"/>
</dbReference>
<keyword evidence="3 7" id="KW-0547">Nucleotide-binding</keyword>
<name>D1ALY5_SEBTE</name>
<evidence type="ECO:0000313" key="11">
    <source>
        <dbReference type="EMBL" id="ACZ07253.1"/>
    </source>
</evidence>
<dbReference type="GO" id="GO:0016773">
    <property type="term" value="F:phosphotransferase activity, alcohol group as acceptor"/>
    <property type="evidence" value="ECO:0007669"/>
    <property type="project" value="InterPro"/>
</dbReference>
<comment type="similarity">
    <text evidence="1 7">Belongs to the aminoglycoside phosphotransferase family.</text>
</comment>
<keyword evidence="5 7" id="KW-0067">ATP-binding</keyword>
<keyword evidence="2 7" id="KW-0808">Transferase</keyword>
<evidence type="ECO:0000256" key="5">
    <source>
        <dbReference type="ARBA" id="ARBA00022840"/>
    </source>
</evidence>
<proteinExistence type="inferred from homology"/>
<evidence type="ECO:0000313" key="12">
    <source>
        <dbReference type="Proteomes" id="UP000000845"/>
    </source>
</evidence>
<evidence type="ECO:0000256" key="3">
    <source>
        <dbReference type="ARBA" id="ARBA00022741"/>
    </source>
</evidence>